<reference evidence="2 3" key="1">
    <citation type="submission" date="2024-04" db="EMBL/GenBank/DDBJ databases">
        <authorList>
            <person name="Waldvogel A.-M."/>
            <person name="Schoenle A."/>
        </authorList>
    </citation>
    <scope>NUCLEOTIDE SEQUENCE [LARGE SCALE GENOMIC DNA]</scope>
</reference>
<protein>
    <submittedName>
        <fullName evidence="2">Uncharacterized protein</fullName>
    </submittedName>
</protein>
<dbReference type="EMBL" id="OZ035840">
    <property type="protein sequence ID" value="CAL1589525.1"/>
    <property type="molecule type" value="Genomic_DNA"/>
</dbReference>
<organism evidence="2 3">
    <name type="scientific">Knipowitschia caucasica</name>
    <name type="common">Caucasian dwarf goby</name>
    <name type="synonym">Pomatoschistus caucasicus</name>
    <dbReference type="NCBI Taxonomy" id="637954"/>
    <lineage>
        <taxon>Eukaryota</taxon>
        <taxon>Metazoa</taxon>
        <taxon>Chordata</taxon>
        <taxon>Craniata</taxon>
        <taxon>Vertebrata</taxon>
        <taxon>Euteleostomi</taxon>
        <taxon>Actinopterygii</taxon>
        <taxon>Neopterygii</taxon>
        <taxon>Teleostei</taxon>
        <taxon>Neoteleostei</taxon>
        <taxon>Acanthomorphata</taxon>
        <taxon>Gobiaria</taxon>
        <taxon>Gobiiformes</taxon>
        <taxon>Gobioidei</taxon>
        <taxon>Gobiidae</taxon>
        <taxon>Gobiinae</taxon>
        <taxon>Knipowitschia</taxon>
    </lineage>
</organism>
<evidence type="ECO:0000256" key="1">
    <source>
        <dbReference type="SAM" id="MobiDB-lite"/>
    </source>
</evidence>
<evidence type="ECO:0000313" key="2">
    <source>
        <dbReference type="EMBL" id="CAL1589525.1"/>
    </source>
</evidence>
<dbReference type="Proteomes" id="UP001497482">
    <property type="component" value="Chromosome 18"/>
</dbReference>
<name>A0AAV2KKN8_KNICA</name>
<keyword evidence="3" id="KW-1185">Reference proteome</keyword>
<sequence>MSVCARRIVNGKSEEHFLGCISLESTCAEVIAKKAKEFMEVKGVDWRKMRGQGQDIPSTIDQHIRAHPPRNR</sequence>
<dbReference type="AlphaFoldDB" id="A0AAV2KKN8"/>
<gene>
    <name evidence="2" type="ORF">KC01_LOCUS19154</name>
</gene>
<evidence type="ECO:0000313" key="3">
    <source>
        <dbReference type="Proteomes" id="UP001497482"/>
    </source>
</evidence>
<accession>A0AAV2KKN8</accession>
<proteinExistence type="predicted"/>
<feature type="region of interest" description="Disordered" evidence="1">
    <location>
        <begin position="50"/>
        <end position="72"/>
    </location>
</feature>